<dbReference type="InterPro" id="IPR032675">
    <property type="entry name" value="LRR_dom_sf"/>
</dbReference>
<reference evidence="1 2" key="1">
    <citation type="journal article" date="2016" name="Mol. Biol. Evol.">
        <title>Comparative Genomics of Early-Diverging Mushroom-Forming Fungi Provides Insights into the Origins of Lignocellulose Decay Capabilities.</title>
        <authorList>
            <person name="Nagy L.G."/>
            <person name="Riley R."/>
            <person name="Tritt A."/>
            <person name="Adam C."/>
            <person name="Daum C."/>
            <person name="Floudas D."/>
            <person name="Sun H."/>
            <person name="Yadav J.S."/>
            <person name="Pangilinan J."/>
            <person name="Larsson K.H."/>
            <person name="Matsuura K."/>
            <person name="Barry K."/>
            <person name="Labutti K."/>
            <person name="Kuo R."/>
            <person name="Ohm R.A."/>
            <person name="Bhattacharya S.S."/>
            <person name="Shirouzu T."/>
            <person name="Yoshinaga Y."/>
            <person name="Martin F.M."/>
            <person name="Grigoriev I.V."/>
            <person name="Hibbett D.S."/>
        </authorList>
    </citation>
    <scope>NUCLEOTIDE SEQUENCE [LARGE SCALE GENOMIC DNA]</scope>
    <source>
        <strain evidence="1 2">HHB12029</strain>
    </source>
</reference>
<dbReference type="Gene3D" id="3.80.10.10">
    <property type="entry name" value="Ribonuclease Inhibitor"/>
    <property type="match status" value="1"/>
</dbReference>
<sequence length="478" mass="53840">MPAQVDWQLAKSRGRELDVTLRVDPFLDEDYVDDADIEEVHAASSVRSSNAAYASNLQKVFAESPRIRELKVTLYHVAEWPDLVHEALNDGRIWPRLTHLLLHNYDHWEEPATFDMVLPEVQVLHLDSITAVDWTRLKLGPALSSLDIRDTLGFRELSTQLPLCCSIRKMKLMDWTRAQDVLSFDALAFGAISFPQLEELTIWWETIDEQSLIRFLAACPNLRDLDVTIENLAERDIVDDTDIPDYTLCLMGLSLSIIESGSRQDLFGPLASKLSGEYLRALTIDNLLLDARNFLPFLFQCRSTLKVMHFQYTHLTNIARAPRSGGEFPRLSKLKLDLQCEPASRFGDSNVTVPPGDIDLTTSLFLSILPPSPPARSMDVRISGAPLGDEYIRRLVAGIVGPGSIRLDVIYHDYGGRPPEHEIKISNGHPGKPFTCSFATPDFAHGFRAICMVSELRERIVRLSVDTARAPHVFLQLQ</sequence>
<dbReference type="EMBL" id="KV425950">
    <property type="protein sequence ID" value="KZV95872.1"/>
    <property type="molecule type" value="Genomic_DNA"/>
</dbReference>
<evidence type="ECO:0008006" key="3">
    <source>
        <dbReference type="Google" id="ProtNLM"/>
    </source>
</evidence>
<keyword evidence="2" id="KW-1185">Reference proteome</keyword>
<organism evidence="1 2">
    <name type="scientific">Exidia glandulosa HHB12029</name>
    <dbReference type="NCBI Taxonomy" id="1314781"/>
    <lineage>
        <taxon>Eukaryota</taxon>
        <taxon>Fungi</taxon>
        <taxon>Dikarya</taxon>
        <taxon>Basidiomycota</taxon>
        <taxon>Agaricomycotina</taxon>
        <taxon>Agaricomycetes</taxon>
        <taxon>Auriculariales</taxon>
        <taxon>Exidiaceae</taxon>
        <taxon>Exidia</taxon>
    </lineage>
</organism>
<name>A0A165K6E7_EXIGL</name>
<dbReference type="AlphaFoldDB" id="A0A165K6E7"/>
<protein>
    <recommendedName>
        <fullName evidence="3">RNI-like protein</fullName>
    </recommendedName>
</protein>
<gene>
    <name evidence="1" type="ORF">EXIGLDRAFT_706448</name>
</gene>
<dbReference type="Proteomes" id="UP000077266">
    <property type="component" value="Unassembled WGS sequence"/>
</dbReference>
<dbReference type="SUPFAM" id="SSF52047">
    <property type="entry name" value="RNI-like"/>
    <property type="match status" value="1"/>
</dbReference>
<dbReference type="InParanoid" id="A0A165K6E7"/>
<accession>A0A165K6E7</accession>
<evidence type="ECO:0000313" key="2">
    <source>
        <dbReference type="Proteomes" id="UP000077266"/>
    </source>
</evidence>
<proteinExistence type="predicted"/>
<evidence type="ECO:0000313" key="1">
    <source>
        <dbReference type="EMBL" id="KZV95872.1"/>
    </source>
</evidence>